<evidence type="ECO:0000256" key="2">
    <source>
        <dbReference type="ARBA" id="ARBA00023008"/>
    </source>
</evidence>
<dbReference type="EMBL" id="SJPL01000001">
    <property type="protein sequence ID" value="TWT71135.1"/>
    <property type="molecule type" value="Genomic_DNA"/>
</dbReference>
<accession>A0A5C5Y9Y6</accession>
<feature type="domain" description="Thioredoxin" evidence="5">
    <location>
        <begin position="59"/>
        <end position="215"/>
    </location>
</feature>
<protein>
    <recommendedName>
        <fullName evidence="5">Thioredoxin domain-containing protein</fullName>
    </recommendedName>
</protein>
<evidence type="ECO:0000256" key="1">
    <source>
        <dbReference type="ARBA" id="ARBA00010996"/>
    </source>
</evidence>
<evidence type="ECO:0000313" key="7">
    <source>
        <dbReference type="Proteomes" id="UP000317238"/>
    </source>
</evidence>
<evidence type="ECO:0000259" key="5">
    <source>
        <dbReference type="PROSITE" id="PS51352"/>
    </source>
</evidence>
<evidence type="ECO:0000256" key="3">
    <source>
        <dbReference type="PIRSR" id="PIRSR603782-1"/>
    </source>
</evidence>
<evidence type="ECO:0000256" key="4">
    <source>
        <dbReference type="PIRSR" id="PIRSR603782-2"/>
    </source>
</evidence>
<reference evidence="6 7" key="1">
    <citation type="submission" date="2019-02" db="EMBL/GenBank/DDBJ databases">
        <title>Deep-cultivation of Planctomycetes and their phenomic and genomic characterization uncovers novel biology.</title>
        <authorList>
            <person name="Wiegand S."/>
            <person name="Jogler M."/>
            <person name="Boedeker C."/>
            <person name="Pinto D."/>
            <person name="Vollmers J."/>
            <person name="Rivas-Marin E."/>
            <person name="Kohn T."/>
            <person name="Peeters S.H."/>
            <person name="Heuer A."/>
            <person name="Rast P."/>
            <person name="Oberbeckmann S."/>
            <person name="Bunk B."/>
            <person name="Jeske O."/>
            <person name="Meyerdierks A."/>
            <person name="Storesund J.E."/>
            <person name="Kallscheuer N."/>
            <person name="Luecker S."/>
            <person name="Lage O.M."/>
            <person name="Pohl T."/>
            <person name="Merkel B.J."/>
            <person name="Hornburger P."/>
            <person name="Mueller R.-W."/>
            <person name="Bruemmer F."/>
            <person name="Labrenz M."/>
            <person name="Spormann A.M."/>
            <person name="Op Den Camp H."/>
            <person name="Overmann J."/>
            <person name="Amann R."/>
            <person name="Jetten M.S.M."/>
            <person name="Mascher T."/>
            <person name="Medema M.H."/>
            <person name="Devos D.P."/>
            <person name="Kaster A.-K."/>
            <person name="Ovreas L."/>
            <person name="Rohde M."/>
            <person name="Galperin M.Y."/>
            <person name="Jogler C."/>
        </authorList>
    </citation>
    <scope>NUCLEOTIDE SEQUENCE [LARGE SCALE GENOMIC DNA]</scope>
    <source>
        <strain evidence="6 7">Pan14r</strain>
    </source>
</reference>
<keyword evidence="3" id="KW-0479">Metal-binding</keyword>
<feature type="disulfide bond" description="Redox-active" evidence="4">
    <location>
        <begin position="97"/>
        <end position="101"/>
    </location>
</feature>
<dbReference type="Gene3D" id="3.40.30.10">
    <property type="entry name" value="Glutaredoxin"/>
    <property type="match status" value="1"/>
</dbReference>
<dbReference type="OrthoDB" id="9811998at2"/>
<dbReference type="InterPro" id="IPR013766">
    <property type="entry name" value="Thioredoxin_domain"/>
</dbReference>
<dbReference type="GO" id="GO:0046872">
    <property type="term" value="F:metal ion binding"/>
    <property type="evidence" value="ECO:0007669"/>
    <property type="project" value="UniProtKB-KW"/>
</dbReference>
<name>A0A5C5Y9Y6_9PLAN</name>
<dbReference type="Pfam" id="PF02630">
    <property type="entry name" value="SCO1-SenC"/>
    <property type="match status" value="1"/>
</dbReference>
<keyword evidence="4" id="KW-1015">Disulfide bond</keyword>
<dbReference type="PANTHER" id="PTHR12151:SF25">
    <property type="entry name" value="LINALOOL DEHYDRATASE_ISOMERASE DOMAIN-CONTAINING PROTEIN"/>
    <property type="match status" value="1"/>
</dbReference>
<feature type="binding site" evidence="3">
    <location>
        <position position="101"/>
    </location>
    <ligand>
        <name>Cu cation</name>
        <dbReference type="ChEBI" id="CHEBI:23378"/>
    </ligand>
</feature>
<dbReference type="Proteomes" id="UP000317238">
    <property type="component" value="Unassembled WGS sequence"/>
</dbReference>
<comment type="caution">
    <text evidence="6">The sequence shown here is derived from an EMBL/GenBank/DDBJ whole genome shotgun (WGS) entry which is preliminary data.</text>
</comment>
<dbReference type="SUPFAM" id="SSF52833">
    <property type="entry name" value="Thioredoxin-like"/>
    <property type="match status" value="1"/>
</dbReference>
<dbReference type="PROSITE" id="PS51352">
    <property type="entry name" value="THIOREDOXIN_2"/>
    <property type="match status" value="1"/>
</dbReference>
<keyword evidence="7" id="KW-1185">Reference proteome</keyword>
<feature type="binding site" evidence="3">
    <location>
        <position position="97"/>
    </location>
    <ligand>
        <name>Cu cation</name>
        <dbReference type="ChEBI" id="CHEBI:23378"/>
    </ligand>
</feature>
<dbReference type="InterPro" id="IPR036249">
    <property type="entry name" value="Thioredoxin-like_sf"/>
</dbReference>
<dbReference type="CDD" id="cd02968">
    <property type="entry name" value="SCO"/>
    <property type="match status" value="1"/>
</dbReference>
<gene>
    <name evidence="6" type="ORF">Pan14r_34450</name>
</gene>
<proteinExistence type="inferred from homology"/>
<dbReference type="AlphaFoldDB" id="A0A5C5Y9Y6"/>
<keyword evidence="2 3" id="KW-0186">Copper</keyword>
<evidence type="ECO:0000313" key="6">
    <source>
        <dbReference type="EMBL" id="TWT71135.1"/>
    </source>
</evidence>
<feature type="binding site" evidence="3">
    <location>
        <position position="178"/>
    </location>
    <ligand>
        <name>Cu cation</name>
        <dbReference type="ChEBI" id="CHEBI:23378"/>
    </ligand>
</feature>
<comment type="similarity">
    <text evidence="1">Belongs to the SCO1/2 family.</text>
</comment>
<sequence>MKVALNIVFILAAGLIAGLVLRASRQNAPNEVPEGAVVFTNDQPLDVDATRNDEPSKPPEDEAWLSRFELIERSGQKVSSEDLKGRPYVVSFFYSTCPSICVSQNQKLRELQDEFEGQGVRFVAISVDPETDTPEVLREYATRFRADKDQWLFMTGDLDYIRRVGAEIFRQPVDKQFHTERFALVDAEGEIEGFYSWPEPRQMDKLKESIRGMLDDQT</sequence>
<organism evidence="6 7">
    <name type="scientific">Crateriforma conspicua</name>
    <dbReference type="NCBI Taxonomy" id="2527996"/>
    <lineage>
        <taxon>Bacteria</taxon>
        <taxon>Pseudomonadati</taxon>
        <taxon>Planctomycetota</taxon>
        <taxon>Planctomycetia</taxon>
        <taxon>Planctomycetales</taxon>
        <taxon>Planctomycetaceae</taxon>
        <taxon>Crateriforma</taxon>
    </lineage>
</organism>
<dbReference type="InterPro" id="IPR003782">
    <property type="entry name" value="SCO1/SenC"/>
</dbReference>
<dbReference type="PANTHER" id="PTHR12151">
    <property type="entry name" value="ELECTRON TRANSPORT PROTIN SCO1/SENC FAMILY MEMBER"/>
    <property type="match status" value="1"/>
</dbReference>